<feature type="chain" id="PRO_5045903755" description="sphingomyelin phosphodiesterase" evidence="6">
    <location>
        <begin position="18"/>
        <end position="403"/>
    </location>
</feature>
<dbReference type="PANTHER" id="PTHR16320:SF23">
    <property type="entry name" value="SPHINGOMYELINASE C 1"/>
    <property type="match status" value="1"/>
</dbReference>
<evidence type="ECO:0000259" key="7">
    <source>
        <dbReference type="Pfam" id="PF03372"/>
    </source>
</evidence>
<dbReference type="InterPro" id="IPR005135">
    <property type="entry name" value="Endo/exonuclease/phosphatase"/>
</dbReference>
<dbReference type="PANTHER" id="PTHR16320">
    <property type="entry name" value="SPHINGOMYELINASE FAMILY MEMBER"/>
    <property type="match status" value="1"/>
</dbReference>
<evidence type="ECO:0000256" key="4">
    <source>
        <dbReference type="ARBA" id="ARBA00022801"/>
    </source>
</evidence>
<dbReference type="Proteomes" id="UP000695022">
    <property type="component" value="Unplaced"/>
</dbReference>
<feature type="domain" description="Endonuclease/exonuclease/phosphatase" evidence="7">
    <location>
        <begin position="109"/>
        <end position="345"/>
    </location>
</feature>
<gene>
    <name evidence="9" type="primary">LOC106806965</name>
</gene>
<protein>
    <recommendedName>
        <fullName evidence="2">sphingomyelin phosphodiesterase</fullName>
        <ecNumber evidence="2">3.1.4.12</ecNumber>
    </recommendedName>
</protein>
<accession>A0ABM1DXG8</accession>
<dbReference type="InterPro" id="IPR036691">
    <property type="entry name" value="Endo/exonu/phosph_ase_sf"/>
</dbReference>
<sequence>MMLVSIVFVCIINTVLSESQPQLQPDPEVWIERGAPDCTTTEDDCGVFGLEYVRSGVGEGSACDTGTAVLCRSSAPHTSLVDTPAHTLAALSYNAFERNWFMSHDGQRERSCRVPATLRRMLPDLDVIGFQEVFMGGCFRGKLTLRHLLAQHGFPYTTRTVGAIIPQAVTDDDNDMRVGFKVLNGGMFVASRWPIVQEDSIIYENADPLSWDGFSKKGVSYAKINKTDASGRWKLYNLFSTHQQTGDNADIKVGQAAEQRAFVDRLAIPPDQPVLFLGDYNIDLYDDDELLSAVMATLEATLPATVGERECTSDGENDLHDDEKSCSWLDYVAFSHTHEKPTHATMEAVRPMQEEGFPICFDEGKILRFGYLWPDDERCTNKNYAVRDLSDHFAVLGRYMFPE</sequence>
<comment type="similarity">
    <text evidence="1">Belongs to the neutral sphingomyelinase family.</text>
</comment>
<evidence type="ECO:0000313" key="9">
    <source>
        <dbReference type="RefSeq" id="XP_014664639.1"/>
    </source>
</evidence>
<dbReference type="CDD" id="cd09078">
    <property type="entry name" value="nSMase"/>
    <property type="match status" value="1"/>
</dbReference>
<evidence type="ECO:0000256" key="3">
    <source>
        <dbReference type="ARBA" id="ARBA00022729"/>
    </source>
</evidence>
<organism evidence="8 9">
    <name type="scientific">Priapulus caudatus</name>
    <name type="common">Priapulid worm</name>
    <dbReference type="NCBI Taxonomy" id="37621"/>
    <lineage>
        <taxon>Eukaryota</taxon>
        <taxon>Metazoa</taxon>
        <taxon>Ecdysozoa</taxon>
        <taxon>Scalidophora</taxon>
        <taxon>Priapulida</taxon>
        <taxon>Priapulimorpha</taxon>
        <taxon>Priapulimorphida</taxon>
        <taxon>Priapulidae</taxon>
        <taxon>Priapulus</taxon>
    </lineage>
</organism>
<keyword evidence="4" id="KW-0378">Hydrolase</keyword>
<reference evidence="9" key="1">
    <citation type="submission" date="2025-08" db="UniProtKB">
        <authorList>
            <consortium name="RefSeq"/>
        </authorList>
    </citation>
    <scope>IDENTIFICATION</scope>
</reference>
<dbReference type="EC" id="3.1.4.12" evidence="2"/>
<dbReference type="RefSeq" id="XP_014664639.1">
    <property type="nucleotide sequence ID" value="XM_014809153.1"/>
</dbReference>
<proteinExistence type="inferred from homology"/>
<keyword evidence="8" id="KW-1185">Reference proteome</keyword>
<keyword evidence="3 6" id="KW-0732">Signal</keyword>
<evidence type="ECO:0000313" key="8">
    <source>
        <dbReference type="Proteomes" id="UP000695022"/>
    </source>
</evidence>
<dbReference type="InterPro" id="IPR038772">
    <property type="entry name" value="Sph/SMPD2-like"/>
</dbReference>
<name>A0ABM1DXG8_PRICU</name>
<comment type="catalytic activity">
    <reaction evidence="5">
        <text>N-(hexadecanoyl)-sphing-4-enine-1-phosphocholine + H2O = N-hexadecanoylsphing-4-enine + phosphocholine + H(+)</text>
        <dbReference type="Rhea" id="RHEA:45644"/>
        <dbReference type="ChEBI" id="CHEBI:15377"/>
        <dbReference type="ChEBI" id="CHEBI:15378"/>
        <dbReference type="ChEBI" id="CHEBI:72959"/>
        <dbReference type="ChEBI" id="CHEBI:78646"/>
        <dbReference type="ChEBI" id="CHEBI:295975"/>
    </reaction>
    <physiologicalReaction direction="left-to-right" evidence="5">
        <dbReference type="Rhea" id="RHEA:45645"/>
    </physiologicalReaction>
</comment>
<evidence type="ECO:0000256" key="6">
    <source>
        <dbReference type="SAM" id="SignalP"/>
    </source>
</evidence>
<dbReference type="Gene3D" id="3.60.10.10">
    <property type="entry name" value="Endonuclease/exonuclease/phosphatase"/>
    <property type="match status" value="1"/>
</dbReference>
<evidence type="ECO:0000256" key="5">
    <source>
        <dbReference type="ARBA" id="ARBA00049371"/>
    </source>
</evidence>
<dbReference type="SUPFAM" id="SSF56219">
    <property type="entry name" value="DNase I-like"/>
    <property type="match status" value="1"/>
</dbReference>
<evidence type="ECO:0000256" key="2">
    <source>
        <dbReference type="ARBA" id="ARBA00012369"/>
    </source>
</evidence>
<dbReference type="GeneID" id="106806965"/>
<dbReference type="Pfam" id="PF03372">
    <property type="entry name" value="Exo_endo_phos"/>
    <property type="match status" value="1"/>
</dbReference>
<dbReference type="InterPro" id="IPR017766">
    <property type="entry name" value="Sphingomyelinase/PLipase_C"/>
</dbReference>
<evidence type="ECO:0000256" key="1">
    <source>
        <dbReference type="ARBA" id="ARBA00006335"/>
    </source>
</evidence>
<feature type="signal peptide" evidence="6">
    <location>
        <begin position="1"/>
        <end position="17"/>
    </location>
</feature>